<dbReference type="Gene3D" id="3.40.1080.10">
    <property type="entry name" value="Glutaconate Coenzyme A-transferase"/>
    <property type="match status" value="1"/>
</dbReference>
<dbReference type="Gene3D" id="3.40.630.30">
    <property type="match status" value="1"/>
</dbReference>
<dbReference type="Gene3D" id="3.40.1080.20">
    <property type="entry name" value="Acetyl-CoA hydrolase/transferase C-terminal domain"/>
    <property type="match status" value="1"/>
</dbReference>
<evidence type="ECO:0000256" key="1">
    <source>
        <dbReference type="ARBA" id="ARBA00009632"/>
    </source>
</evidence>
<keyword evidence="2 4" id="KW-0808">Transferase</keyword>
<keyword evidence="4" id="KW-0378">Hydrolase</keyword>
<dbReference type="EMBL" id="AP011666">
    <property type="protein sequence ID" value="BAL53779.1"/>
    <property type="molecule type" value="Genomic_DNA"/>
</dbReference>
<dbReference type="Pfam" id="PF02550">
    <property type="entry name" value="AcetylCoA_hydro"/>
    <property type="match status" value="1"/>
</dbReference>
<dbReference type="InterPro" id="IPR038460">
    <property type="entry name" value="AcetylCoA_hyd_C_sf"/>
</dbReference>
<dbReference type="AlphaFoldDB" id="H5SC93"/>
<dbReference type="GO" id="GO:0006083">
    <property type="term" value="P:acetate metabolic process"/>
    <property type="evidence" value="ECO:0007669"/>
    <property type="project" value="InterPro"/>
</dbReference>
<evidence type="ECO:0000313" key="4">
    <source>
        <dbReference type="EMBL" id="BAL53779.1"/>
    </source>
</evidence>
<comment type="similarity">
    <text evidence="1">Belongs to the acetyl-CoA hydrolase/transferase family.</text>
</comment>
<dbReference type="CDD" id="cd04301">
    <property type="entry name" value="NAT_SF"/>
    <property type="match status" value="1"/>
</dbReference>
<dbReference type="SUPFAM" id="SSF100950">
    <property type="entry name" value="NagB/RpiA/CoA transferase-like"/>
    <property type="match status" value="2"/>
</dbReference>
<accession>H5SC93</accession>
<dbReference type="InterPro" id="IPR000182">
    <property type="entry name" value="GNAT_dom"/>
</dbReference>
<dbReference type="PANTHER" id="PTHR21432">
    <property type="entry name" value="ACETYL-COA HYDROLASE-RELATED"/>
    <property type="match status" value="1"/>
</dbReference>
<feature type="domain" description="N-acetyltransferase" evidence="3">
    <location>
        <begin position="468"/>
        <end position="624"/>
    </location>
</feature>
<protein>
    <submittedName>
        <fullName evidence="4">Acetyl-CoA hydrolase/transferase</fullName>
    </submittedName>
</protein>
<dbReference type="InterPro" id="IPR037171">
    <property type="entry name" value="NagB/RpiA_transferase-like"/>
</dbReference>
<gene>
    <name evidence="4" type="ORF">HGMM_F08F07C38</name>
</gene>
<evidence type="ECO:0000256" key="2">
    <source>
        <dbReference type="ARBA" id="ARBA00022679"/>
    </source>
</evidence>
<dbReference type="PANTHER" id="PTHR21432:SF20">
    <property type="entry name" value="ACETYL-COA HYDROLASE"/>
    <property type="match status" value="1"/>
</dbReference>
<dbReference type="SUPFAM" id="SSF55729">
    <property type="entry name" value="Acyl-CoA N-acyltransferases (Nat)"/>
    <property type="match status" value="1"/>
</dbReference>
<reference evidence="4" key="2">
    <citation type="journal article" date="2012" name="PLoS ONE">
        <title>A Deeply Branching Thermophilic Bacterium with an Ancient Acetyl-CoA Pathway Dominates a Subsurface Ecosystem.</title>
        <authorList>
            <person name="Takami H."/>
            <person name="Noguchi H."/>
            <person name="Takaki Y."/>
            <person name="Uchiyama I."/>
            <person name="Toyoda A."/>
            <person name="Nishi S."/>
            <person name="Chee G.-J."/>
            <person name="Arai W."/>
            <person name="Nunoura T."/>
            <person name="Itoh T."/>
            <person name="Hattori M."/>
            <person name="Takai K."/>
        </authorList>
    </citation>
    <scope>NUCLEOTIDE SEQUENCE</scope>
</reference>
<dbReference type="Pfam" id="PF13336">
    <property type="entry name" value="AcetylCoA_hyd_C"/>
    <property type="match status" value="1"/>
</dbReference>
<dbReference type="PROSITE" id="PS51186">
    <property type="entry name" value="GNAT"/>
    <property type="match status" value="1"/>
</dbReference>
<sequence length="626" mass="70694">MPLEAWHDRYREKFAPVETIFSKIRRGHHIFISTGCGEPQYLVRALVNYVQSHPKAIFDAEVFHVWTLGVAPYADEKFKYNFRHNSFFIGPNTREAVNQGLADYTPIFLSHVPRIFARGLVPIDVALIQTSPPDRHGYMSLGVSVDITKAATERASLVIAQVNSHMPRVHGDGFIHIEDVDFIVPYDEPLLEFHAPADDAIAQQIGKYVARLIQDGDTIQVGYGSIPNAILANLSDKKHLGVHTELLSDGIVALMKKGVIDNSRKTIDRGKTVATFCMGRRETYEYLDDNPAIEFRTVDYTNNPLVIARLDNMTAINSALEIDLTGQASAESLGKTFFSGIGGQADFMRGAVLARNGKTILALPSTANNETVSRIVPFLREGAGVTLNRGDIHYVVTEYGIAYLHGKNIRERAMALIAIAHPKFRPWLIQEAKKLNLIYKDQAFIPGKRGEYPEELETYRTTKSGLEILLRPVRISDEHLLKDFFYSLSDTSLYRRFISMRKDMPHERLQEFVVIDYTKEMVILATIQKAEGVEEVVGVGQYGIDERTNTAEVAFVVRDDYQGKGIGTELLSYLTYLAKRQGLHGFTAEVLEENRPMLHLFEKMGFDIEKRRAEGVYELKMTFREQ</sequence>
<name>H5SC93_9BACT</name>
<dbReference type="GO" id="GO:0008775">
    <property type="term" value="F:acetate CoA-transferase activity"/>
    <property type="evidence" value="ECO:0007669"/>
    <property type="project" value="InterPro"/>
</dbReference>
<dbReference type="GO" id="GO:0016787">
    <property type="term" value="F:hydrolase activity"/>
    <property type="evidence" value="ECO:0007669"/>
    <property type="project" value="UniProtKB-KW"/>
</dbReference>
<dbReference type="GO" id="GO:0016747">
    <property type="term" value="F:acyltransferase activity, transferring groups other than amino-acyl groups"/>
    <property type="evidence" value="ECO:0007669"/>
    <property type="project" value="InterPro"/>
</dbReference>
<dbReference type="InterPro" id="IPR046433">
    <property type="entry name" value="ActCoA_hydro"/>
</dbReference>
<evidence type="ECO:0000259" key="3">
    <source>
        <dbReference type="PROSITE" id="PS51186"/>
    </source>
</evidence>
<dbReference type="InterPro" id="IPR016181">
    <property type="entry name" value="Acyl_CoA_acyltransferase"/>
</dbReference>
<organism evidence="4">
    <name type="scientific">uncultured Acetothermia bacterium</name>
    <dbReference type="NCBI Taxonomy" id="236499"/>
    <lineage>
        <taxon>Bacteria</taxon>
        <taxon>Candidatus Bipolaricaulota</taxon>
        <taxon>environmental samples</taxon>
    </lineage>
</organism>
<dbReference type="Pfam" id="PF00583">
    <property type="entry name" value="Acetyltransf_1"/>
    <property type="match status" value="1"/>
</dbReference>
<dbReference type="Gene3D" id="3.30.750.70">
    <property type="entry name" value="4-hydroxybutyrate coenzyme like domains"/>
    <property type="match status" value="1"/>
</dbReference>
<dbReference type="InterPro" id="IPR003702">
    <property type="entry name" value="ActCoA_hydro_N"/>
</dbReference>
<proteinExistence type="inferred from homology"/>
<dbReference type="InterPro" id="IPR026888">
    <property type="entry name" value="AcetylCoA_hyd_C"/>
</dbReference>
<reference evidence="4" key="1">
    <citation type="journal article" date="2005" name="Environ. Microbiol.">
        <title>Genetic and functional properties of uncultivated thermophilic crenarchaeotes from a subsurface gold mine as revealed by analysis of genome fragments.</title>
        <authorList>
            <person name="Nunoura T."/>
            <person name="Hirayama H."/>
            <person name="Takami H."/>
            <person name="Oida H."/>
            <person name="Nishi S."/>
            <person name="Shimamura S."/>
            <person name="Suzuki Y."/>
            <person name="Inagaki F."/>
            <person name="Takai K."/>
            <person name="Nealson K.H."/>
            <person name="Horikoshi K."/>
        </authorList>
    </citation>
    <scope>NUCLEOTIDE SEQUENCE</scope>
</reference>